<keyword evidence="2" id="KW-1133">Transmembrane helix</keyword>
<keyword evidence="2" id="KW-0472">Membrane</keyword>
<reference evidence="3 4" key="1">
    <citation type="submission" date="2013-12" db="EMBL/GenBank/DDBJ databases">
        <authorList>
            <consortium name="DOE Joint Genome Institute"/>
            <person name="Eisen J."/>
            <person name="Huntemann M."/>
            <person name="Han J."/>
            <person name="Chen A."/>
            <person name="Kyrpides N."/>
            <person name="Mavromatis K."/>
            <person name="Markowitz V."/>
            <person name="Palaniappan K."/>
            <person name="Ivanova N."/>
            <person name="Schaumberg A."/>
            <person name="Pati A."/>
            <person name="Liolios K."/>
            <person name="Nordberg H.P."/>
            <person name="Cantor M.N."/>
            <person name="Hua S.X."/>
            <person name="Woyke T."/>
        </authorList>
    </citation>
    <scope>NUCLEOTIDE SEQUENCE [LARGE SCALE GENOMIC DNA]</scope>
    <source>
        <strain evidence="4">DSM 19437</strain>
    </source>
</reference>
<organism evidence="3 4">
    <name type="scientific">Niabella soli DSM 19437</name>
    <dbReference type="NCBI Taxonomy" id="929713"/>
    <lineage>
        <taxon>Bacteria</taxon>
        <taxon>Pseudomonadati</taxon>
        <taxon>Bacteroidota</taxon>
        <taxon>Chitinophagia</taxon>
        <taxon>Chitinophagales</taxon>
        <taxon>Chitinophagaceae</taxon>
        <taxon>Niabella</taxon>
    </lineage>
</organism>
<proteinExistence type="predicted"/>
<feature type="transmembrane region" description="Helical" evidence="2">
    <location>
        <begin position="21"/>
        <end position="42"/>
    </location>
</feature>
<dbReference type="STRING" id="929713.NIASO_15615"/>
<evidence type="ECO:0000313" key="3">
    <source>
        <dbReference type="EMBL" id="AHF17865.1"/>
    </source>
</evidence>
<dbReference type="Pfam" id="PF09479">
    <property type="entry name" value="Flg_new"/>
    <property type="match status" value="1"/>
</dbReference>
<keyword evidence="4" id="KW-1185">Reference proteome</keyword>
<comment type="subcellular location">
    <subcellularLocation>
        <location evidence="1">Cell envelope</location>
    </subcellularLocation>
</comment>
<gene>
    <name evidence="3" type="ORF">NIASO_15615</name>
</gene>
<keyword evidence="2" id="KW-0812">Transmembrane</keyword>
<dbReference type="Gene3D" id="2.60.40.4270">
    <property type="entry name" value="Listeria-Bacteroides repeat domain"/>
    <property type="match status" value="1"/>
</dbReference>
<dbReference type="AlphaFoldDB" id="W0F476"/>
<dbReference type="InterPro" id="IPR042229">
    <property type="entry name" value="Listeria/Bacterioides_rpt_sf"/>
</dbReference>
<dbReference type="GO" id="GO:0030313">
    <property type="term" value="C:cell envelope"/>
    <property type="evidence" value="ECO:0007669"/>
    <property type="project" value="UniProtKB-SubCell"/>
</dbReference>
<protein>
    <submittedName>
        <fullName evidence="3">Uncharacterized protein</fullName>
    </submittedName>
</protein>
<name>W0F476_9BACT</name>
<evidence type="ECO:0000256" key="2">
    <source>
        <dbReference type="SAM" id="Phobius"/>
    </source>
</evidence>
<dbReference type="KEGG" id="nso:NIASO_15615"/>
<dbReference type="EMBL" id="CP007035">
    <property type="protein sequence ID" value="AHF17865.1"/>
    <property type="molecule type" value="Genomic_DNA"/>
</dbReference>
<sequence length="140" mass="15288">MVILKKIIMKQFFDHQRKQAIRRPVVGVVLSGIIILSCIGIFSSCSKSDTAVDRTCTVTFILNQTNAAGDTVIVEATAGALVKDPPVPVRAGFTFKGWYTNAADANPDPAKNTAAPKFPEYDIATKPIYLDAILYARWVK</sequence>
<dbReference type="InterPro" id="IPR013378">
    <property type="entry name" value="InlB-like_B-rpt"/>
</dbReference>
<dbReference type="eggNOG" id="ENOG502ZEEA">
    <property type="taxonomic scope" value="Bacteria"/>
</dbReference>
<dbReference type="Proteomes" id="UP000003586">
    <property type="component" value="Chromosome"/>
</dbReference>
<evidence type="ECO:0000313" key="4">
    <source>
        <dbReference type="Proteomes" id="UP000003586"/>
    </source>
</evidence>
<evidence type="ECO:0000256" key="1">
    <source>
        <dbReference type="ARBA" id="ARBA00004196"/>
    </source>
</evidence>
<dbReference type="HOGENOM" id="CLU_2104064_0_0_10"/>
<accession>W0F476</accession>